<dbReference type="Gene3D" id="3.30.950.10">
    <property type="entry name" value="Methyltransferase, Cobalt-precorrin-4 Transmethylase, Domain 2"/>
    <property type="match status" value="1"/>
</dbReference>
<evidence type="ECO:0000313" key="8">
    <source>
        <dbReference type="Proteomes" id="UP000000417"/>
    </source>
</evidence>
<dbReference type="GO" id="GO:0006364">
    <property type="term" value="P:rRNA processing"/>
    <property type="evidence" value="ECO:0007669"/>
    <property type="project" value="UniProtKB-KW"/>
</dbReference>
<dbReference type="EMBL" id="AP006840">
    <property type="protein sequence ID" value="BAD42236.1"/>
    <property type="molecule type" value="Genomic_DNA"/>
</dbReference>
<dbReference type="Gene3D" id="3.40.1010.10">
    <property type="entry name" value="Cobalt-precorrin-4 Transmethylase, Domain 1"/>
    <property type="match status" value="1"/>
</dbReference>
<dbReference type="CDD" id="cd11648">
    <property type="entry name" value="RsmI"/>
    <property type="match status" value="1"/>
</dbReference>
<dbReference type="PIRSF" id="PIRSF005917">
    <property type="entry name" value="MTase_YraL"/>
    <property type="match status" value="1"/>
</dbReference>
<sequence length="251" mass="27579">MIACEDTRETRKLLQHFQIDTPTTSYHEHNKRKAGPALIRRLLDGEDVALVSDAGMPAISDPGEELVRSALDAGIPVVPVPGPTALVTALVASGLPTGRFAFEGFLPHKGRERRRALERLKDEERTLILYEAPHRLLETLHDLRETLGDRPMTAARELTKLHEEYVRGTVSQVIDHFNRNAPRGEFVLVVQGAEAEAPVAGAPDPALLAGEVAAFVAQGMDRKLAMKEVAQRFGVSRKAVYQALLDAKDEK</sequence>
<dbReference type="InterPro" id="IPR014777">
    <property type="entry name" value="4pyrrole_Mease_sub1"/>
</dbReference>
<dbReference type="STRING" id="292459.STH3254"/>
<name>Q67JB4_SYMTH</name>
<keyword evidence="3 7" id="KW-0489">Methyltransferase</keyword>
<dbReference type="PANTHER" id="PTHR46111:SF1">
    <property type="entry name" value="RIBOSOMAL RNA SMALL SUBUNIT METHYLTRANSFERASE I"/>
    <property type="match status" value="1"/>
</dbReference>
<evidence type="ECO:0000256" key="3">
    <source>
        <dbReference type="ARBA" id="ARBA00022603"/>
    </source>
</evidence>
<dbReference type="HOGENOM" id="CLU_044779_2_0_9"/>
<dbReference type="SUPFAM" id="SSF53790">
    <property type="entry name" value="Tetrapyrrole methylase"/>
    <property type="match status" value="1"/>
</dbReference>
<dbReference type="PANTHER" id="PTHR46111">
    <property type="entry name" value="RIBOSOMAL RNA SMALL SUBUNIT METHYLTRANSFERASE I"/>
    <property type="match status" value="1"/>
</dbReference>
<dbReference type="InterPro" id="IPR008189">
    <property type="entry name" value="rRNA_ssu_MeTfrase_I"/>
</dbReference>
<gene>
    <name evidence="7" type="ordered locus">STH3254</name>
</gene>
<dbReference type="eggNOG" id="COG0313">
    <property type="taxonomic scope" value="Bacteria"/>
</dbReference>
<evidence type="ECO:0000256" key="5">
    <source>
        <dbReference type="ARBA" id="ARBA00022691"/>
    </source>
</evidence>
<dbReference type="KEGG" id="sth:STH3254"/>
<proteinExistence type="predicted"/>
<evidence type="ECO:0000313" key="7">
    <source>
        <dbReference type="EMBL" id="BAD42236.1"/>
    </source>
</evidence>
<dbReference type="InterPro" id="IPR000878">
    <property type="entry name" value="4pyrrol_Mease"/>
</dbReference>
<accession>Q67JB4</accession>
<reference evidence="7 8" key="1">
    <citation type="journal article" date="2004" name="Nucleic Acids Res.">
        <title>Genome sequence of Symbiobacterium thermophilum, an uncultivable bacterium that depends on microbial commensalism.</title>
        <authorList>
            <person name="Ueda K."/>
            <person name="Yamashita A."/>
            <person name="Ishikawa J."/>
            <person name="Shimada M."/>
            <person name="Watsuji T."/>
            <person name="Morimura K."/>
            <person name="Ikeda H."/>
            <person name="Hattori M."/>
            <person name="Beppu T."/>
        </authorList>
    </citation>
    <scope>NUCLEOTIDE SEQUENCE [LARGE SCALE GENOMIC DNA]</scope>
    <source>
        <strain evidence="8">T / IAM 14863</strain>
    </source>
</reference>
<keyword evidence="2" id="KW-0698">rRNA processing</keyword>
<dbReference type="InterPro" id="IPR035996">
    <property type="entry name" value="4pyrrol_Methylase_sf"/>
</dbReference>
<keyword evidence="8" id="KW-1185">Reference proteome</keyword>
<feature type="domain" description="Tetrapyrrole methylase" evidence="6">
    <location>
        <begin position="2"/>
        <end position="173"/>
    </location>
</feature>
<keyword evidence="5" id="KW-0949">S-adenosyl-L-methionine</keyword>
<evidence type="ECO:0000259" key="6">
    <source>
        <dbReference type="Pfam" id="PF00590"/>
    </source>
</evidence>
<dbReference type="FunFam" id="3.30.950.10:FF:000002">
    <property type="entry name" value="Ribosomal RNA small subunit methyltransferase I"/>
    <property type="match status" value="1"/>
</dbReference>
<evidence type="ECO:0000256" key="1">
    <source>
        <dbReference type="ARBA" id="ARBA00022490"/>
    </source>
</evidence>
<protein>
    <submittedName>
        <fullName evidence="7">Tetrapyrrole methylase family protein</fullName>
    </submittedName>
</protein>
<dbReference type="Proteomes" id="UP000000417">
    <property type="component" value="Chromosome"/>
</dbReference>
<dbReference type="GO" id="GO:0032259">
    <property type="term" value="P:methylation"/>
    <property type="evidence" value="ECO:0007669"/>
    <property type="project" value="UniProtKB-KW"/>
</dbReference>
<dbReference type="InterPro" id="IPR018063">
    <property type="entry name" value="SAM_MeTrfase_RsmI_CS"/>
</dbReference>
<dbReference type="AlphaFoldDB" id="Q67JB4"/>
<organism evidence="7 8">
    <name type="scientific">Symbiobacterium thermophilum (strain DSM 24528 / JCM 14929 / IAM 14863 / T)</name>
    <dbReference type="NCBI Taxonomy" id="292459"/>
    <lineage>
        <taxon>Bacteria</taxon>
        <taxon>Bacillati</taxon>
        <taxon>Bacillota</taxon>
        <taxon>Clostridia</taxon>
        <taxon>Eubacteriales</taxon>
        <taxon>Symbiobacteriaceae</taxon>
        <taxon>Symbiobacterium</taxon>
    </lineage>
</organism>
<evidence type="ECO:0000256" key="2">
    <source>
        <dbReference type="ARBA" id="ARBA00022552"/>
    </source>
</evidence>
<evidence type="ECO:0000256" key="4">
    <source>
        <dbReference type="ARBA" id="ARBA00022679"/>
    </source>
</evidence>
<keyword evidence="4" id="KW-0808">Transferase</keyword>
<dbReference type="Pfam" id="PF00590">
    <property type="entry name" value="TP_methylase"/>
    <property type="match status" value="1"/>
</dbReference>
<dbReference type="GO" id="GO:0008168">
    <property type="term" value="F:methyltransferase activity"/>
    <property type="evidence" value="ECO:0007669"/>
    <property type="project" value="UniProtKB-KW"/>
</dbReference>
<dbReference type="NCBIfam" id="TIGR00096">
    <property type="entry name" value="16S rRNA (cytidine(1402)-2'-O)-methyltransferase"/>
    <property type="match status" value="1"/>
</dbReference>
<dbReference type="PROSITE" id="PS01296">
    <property type="entry name" value="RSMI"/>
    <property type="match status" value="1"/>
</dbReference>
<dbReference type="InterPro" id="IPR014776">
    <property type="entry name" value="4pyrrole_Mease_sub2"/>
</dbReference>
<keyword evidence="1" id="KW-0963">Cytoplasm</keyword>